<evidence type="ECO:0000256" key="1">
    <source>
        <dbReference type="SAM" id="MobiDB-lite"/>
    </source>
</evidence>
<dbReference type="GeneID" id="28770697"/>
<gene>
    <name evidence="2" type="ORF">CC84DRAFT_731578</name>
</gene>
<keyword evidence="3" id="KW-1185">Reference proteome</keyword>
<reference evidence="2 3" key="1">
    <citation type="submission" date="2016-05" db="EMBL/GenBank/DDBJ databases">
        <title>Comparative analysis of secretome profiles of manganese(II)-oxidizing ascomycete fungi.</title>
        <authorList>
            <consortium name="DOE Joint Genome Institute"/>
            <person name="Zeiner C.A."/>
            <person name="Purvine S.O."/>
            <person name="Zink E.M."/>
            <person name="Wu S."/>
            <person name="Pasa-Tolic L."/>
            <person name="Chaput D.L."/>
            <person name="Haridas S."/>
            <person name="Grigoriev I.V."/>
            <person name="Santelli C.M."/>
            <person name="Hansel C.M."/>
        </authorList>
    </citation>
    <scope>NUCLEOTIDE SEQUENCE [LARGE SCALE GENOMIC DNA]</scope>
    <source>
        <strain evidence="2 3">AP3s5-JAC2a</strain>
    </source>
</reference>
<sequence length="187" mass="21114">MSISVWGQVVVYGLCSVSPSTYACAAHAMPAKNFQAEFHPPRQRAPRQPRTKPLPATGRHCITAWTTVRYETLAHPASRSQPAVRSRRVGYEAIFGCIRIAILHQVSWLRLERVFAESKLDALLHAFNIHIPSSRHSTNPTYQKHHGYQRTDNIKGSYHDRIEFATQPSKTALSPTMPEPKLFAETD</sequence>
<evidence type="ECO:0000313" key="2">
    <source>
        <dbReference type="EMBL" id="OAG05704.1"/>
    </source>
</evidence>
<dbReference type="EMBL" id="KV441552">
    <property type="protein sequence ID" value="OAG05704.1"/>
    <property type="molecule type" value="Genomic_DNA"/>
</dbReference>
<dbReference type="InParanoid" id="A0A177CDI2"/>
<accession>A0A177CDI2</accession>
<dbReference type="Proteomes" id="UP000077069">
    <property type="component" value="Unassembled WGS sequence"/>
</dbReference>
<feature type="region of interest" description="Disordered" evidence="1">
    <location>
        <begin position="168"/>
        <end position="187"/>
    </location>
</feature>
<proteinExistence type="predicted"/>
<dbReference type="RefSeq" id="XP_018036069.1">
    <property type="nucleotide sequence ID" value="XM_018187211.1"/>
</dbReference>
<dbReference type="AlphaFoldDB" id="A0A177CDI2"/>
<evidence type="ECO:0000313" key="3">
    <source>
        <dbReference type="Proteomes" id="UP000077069"/>
    </source>
</evidence>
<name>A0A177CDI2_9PLEO</name>
<protein>
    <submittedName>
        <fullName evidence="2">Uncharacterized protein</fullName>
    </submittedName>
</protein>
<organism evidence="2 3">
    <name type="scientific">Paraphaeosphaeria sporulosa</name>
    <dbReference type="NCBI Taxonomy" id="1460663"/>
    <lineage>
        <taxon>Eukaryota</taxon>
        <taxon>Fungi</taxon>
        <taxon>Dikarya</taxon>
        <taxon>Ascomycota</taxon>
        <taxon>Pezizomycotina</taxon>
        <taxon>Dothideomycetes</taxon>
        <taxon>Pleosporomycetidae</taxon>
        <taxon>Pleosporales</taxon>
        <taxon>Massarineae</taxon>
        <taxon>Didymosphaeriaceae</taxon>
        <taxon>Paraphaeosphaeria</taxon>
    </lineage>
</organism>